<dbReference type="RefSeq" id="WP_182975453.1">
    <property type="nucleotide sequence ID" value="NZ_JABEQN010000032.1"/>
</dbReference>
<dbReference type="EMBL" id="JABEQO010000032">
    <property type="protein sequence ID" value="MBB2166431.1"/>
    <property type="molecule type" value="Genomic_DNA"/>
</dbReference>
<reference evidence="8 9" key="1">
    <citation type="submission" date="2020-04" db="EMBL/GenBank/DDBJ databases">
        <title>Description of novel Gluconacetobacter.</title>
        <authorList>
            <person name="Sombolestani A."/>
        </authorList>
    </citation>
    <scope>NUCLEOTIDE SEQUENCE [LARGE SCALE GENOMIC DNA]</scope>
    <source>
        <strain evidence="7 8">LMG 1728</strain>
        <strain evidence="6 9">LMG 1731</strain>
    </source>
</reference>
<feature type="domain" description="HTH lysR-type" evidence="5">
    <location>
        <begin position="1"/>
        <end position="58"/>
    </location>
</feature>
<evidence type="ECO:0000313" key="7">
    <source>
        <dbReference type="EMBL" id="MBB2195561.1"/>
    </source>
</evidence>
<keyword evidence="3" id="KW-0238">DNA-binding</keyword>
<keyword evidence="2" id="KW-0805">Transcription regulation</keyword>
<dbReference type="Gene3D" id="1.10.10.10">
    <property type="entry name" value="Winged helix-like DNA-binding domain superfamily/Winged helix DNA-binding domain"/>
    <property type="match status" value="1"/>
</dbReference>
<evidence type="ECO:0000313" key="8">
    <source>
        <dbReference type="Proteomes" id="UP000540490"/>
    </source>
</evidence>
<dbReference type="Proteomes" id="UP000561077">
    <property type="component" value="Unassembled WGS sequence"/>
</dbReference>
<dbReference type="Pfam" id="PF03466">
    <property type="entry name" value="LysR_substrate"/>
    <property type="match status" value="1"/>
</dbReference>
<gene>
    <name evidence="7" type="ORF">HLH25_18390</name>
    <name evidence="6" type="ORF">HLH26_18250</name>
</gene>
<protein>
    <submittedName>
        <fullName evidence="6">LysR family transcriptional regulator</fullName>
    </submittedName>
</protein>
<evidence type="ECO:0000313" key="9">
    <source>
        <dbReference type="Proteomes" id="UP000561077"/>
    </source>
</evidence>
<dbReference type="InterPro" id="IPR036390">
    <property type="entry name" value="WH_DNA-bd_sf"/>
</dbReference>
<dbReference type="PANTHER" id="PTHR30537:SF3">
    <property type="entry name" value="TRANSCRIPTIONAL REGULATORY PROTEIN"/>
    <property type="match status" value="1"/>
</dbReference>
<comment type="caution">
    <text evidence="6">The sequence shown here is derived from an EMBL/GenBank/DDBJ whole genome shotgun (WGS) entry which is preliminary data.</text>
</comment>
<name>A0A7W4IP18_9PROT</name>
<accession>A0A7W4IP18</accession>
<comment type="similarity">
    <text evidence="1">Belongs to the LysR transcriptional regulatory family.</text>
</comment>
<dbReference type="InterPro" id="IPR036388">
    <property type="entry name" value="WH-like_DNA-bd_sf"/>
</dbReference>
<dbReference type="Gene3D" id="3.40.190.290">
    <property type="match status" value="1"/>
</dbReference>
<dbReference type="GO" id="GO:0003700">
    <property type="term" value="F:DNA-binding transcription factor activity"/>
    <property type="evidence" value="ECO:0007669"/>
    <property type="project" value="InterPro"/>
</dbReference>
<evidence type="ECO:0000256" key="4">
    <source>
        <dbReference type="ARBA" id="ARBA00023163"/>
    </source>
</evidence>
<dbReference type="SUPFAM" id="SSF46785">
    <property type="entry name" value="Winged helix' DNA-binding domain"/>
    <property type="match status" value="1"/>
</dbReference>
<dbReference type="AlphaFoldDB" id="A0A7W4IP18"/>
<sequence>MNWDDTRIFLAIRREGTLRGASRRLGIDQATVGRRLAGLERALDAKLFLRGSDGLTLTEAGDRLVVAAERMERGADEIERQVLGSDARLQGSVRVTTTDTLGLGFVIPAMGRLRQKYPAISVALSTSTDILNLVRREADIAIRTVAPESPDLLARRMTSWPMGLYASRDYVARRGEPVFGNAFADHDLVLYQPHLTTDRHLTLVGEAITASRVVATATSSLMVRTMIGAGLGIGEVPVPLAERDRLVRIWPDRIRSEPYDIWLVTHRDLRHTARISVVIEEIVSSFSREDGG</sequence>
<dbReference type="InterPro" id="IPR058163">
    <property type="entry name" value="LysR-type_TF_proteobact-type"/>
</dbReference>
<keyword evidence="8" id="KW-1185">Reference proteome</keyword>
<evidence type="ECO:0000259" key="5">
    <source>
        <dbReference type="PROSITE" id="PS50931"/>
    </source>
</evidence>
<proteinExistence type="inferred from homology"/>
<dbReference type="Proteomes" id="UP000540490">
    <property type="component" value="Unassembled WGS sequence"/>
</dbReference>
<dbReference type="GO" id="GO:0006351">
    <property type="term" value="P:DNA-templated transcription"/>
    <property type="evidence" value="ECO:0007669"/>
    <property type="project" value="TreeGrafter"/>
</dbReference>
<dbReference type="PANTHER" id="PTHR30537">
    <property type="entry name" value="HTH-TYPE TRANSCRIPTIONAL REGULATOR"/>
    <property type="match status" value="1"/>
</dbReference>
<evidence type="ECO:0000256" key="2">
    <source>
        <dbReference type="ARBA" id="ARBA00023015"/>
    </source>
</evidence>
<dbReference type="SUPFAM" id="SSF53850">
    <property type="entry name" value="Periplasmic binding protein-like II"/>
    <property type="match status" value="1"/>
</dbReference>
<evidence type="ECO:0000313" key="6">
    <source>
        <dbReference type="EMBL" id="MBB2166431.1"/>
    </source>
</evidence>
<keyword evidence="4" id="KW-0804">Transcription</keyword>
<organism evidence="6 9">
    <name type="scientific">Gluconacetobacter dulcium</name>
    <dbReference type="NCBI Taxonomy" id="2729096"/>
    <lineage>
        <taxon>Bacteria</taxon>
        <taxon>Pseudomonadati</taxon>
        <taxon>Pseudomonadota</taxon>
        <taxon>Alphaproteobacteria</taxon>
        <taxon>Acetobacterales</taxon>
        <taxon>Acetobacteraceae</taxon>
        <taxon>Gluconacetobacter</taxon>
    </lineage>
</organism>
<dbReference type="PROSITE" id="PS50931">
    <property type="entry name" value="HTH_LYSR"/>
    <property type="match status" value="1"/>
</dbReference>
<evidence type="ECO:0000256" key="1">
    <source>
        <dbReference type="ARBA" id="ARBA00009437"/>
    </source>
</evidence>
<dbReference type="EMBL" id="JABEQN010000032">
    <property type="protein sequence ID" value="MBB2195561.1"/>
    <property type="molecule type" value="Genomic_DNA"/>
</dbReference>
<dbReference type="GO" id="GO:0043565">
    <property type="term" value="F:sequence-specific DNA binding"/>
    <property type="evidence" value="ECO:0007669"/>
    <property type="project" value="TreeGrafter"/>
</dbReference>
<dbReference type="InterPro" id="IPR000847">
    <property type="entry name" value="LysR_HTH_N"/>
</dbReference>
<dbReference type="Pfam" id="PF00126">
    <property type="entry name" value="HTH_1"/>
    <property type="match status" value="1"/>
</dbReference>
<evidence type="ECO:0000256" key="3">
    <source>
        <dbReference type="ARBA" id="ARBA00023125"/>
    </source>
</evidence>
<dbReference type="InterPro" id="IPR005119">
    <property type="entry name" value="LysR_subst-bd"/>
</dbReference>